<dbReference type="Pfam" id="PF10369">
    <property type="entry name" value="ALS_ss_C"/>
    <property type="match status" value="1"/>
</dbReference>
<dbReference type="Pfam" id="PF22629">
    <property type="entry name" value="ACT_AHAS_ss"/>
    <property type="match status" value="1"/>
</dbReference>
<keyword evidence="5 8" id="KW-0028">Amino-acid biosynthesis</keyword>
<dbReference type="RefSeq" id="WP_146508046.1">
    <property type="nucleotide sequence ID" value="NZ_SIHI01000001.1"/>
</dbReference>
<comment type="pathway">
    <text evidence="1 8">Amino-acid biosynthesis; L-isoleucine biosynthesis; L-isoleucine from 2-oxobutanoate: step 1/4.</text>
</comment>
<dbReference type="EMBL" id="SIHI01000001">
    <property type="protein sequence ID" value="TWT57970.1"/>
    <property type="molecule type" value="Genomic_DNA"/>
</dbReference>
<evidence type="ECO:0000256" key="6">
    <source>
        <dbReference type="ARBA" id="ARBA00023304"/>
    </source>
</evidence>
<evidence type="ECO:0000256" key="2">
    <source>
        <dbReference type="ARBA" id="ARBA00005025"/>
    </source>
</evidence>
<dbReference type="Gene3D" id="3.30.70.1150">
    <property type="entry name" value="ACT-like. Chain A, domain 2"/>
    <property type="match status" value="1"/>
</dbReference>
<dbReference type="FunFam" id="3.30.70.260:FF:000001">
    <property type="entry name" value="Acetolactate synthase, small subunit"/>
    <property type="match status" value="1"/>
</dbReference>
<comment type="catalytic activity">
    <reaction evidence="7 8">
        <text>2 pyruvate + H(+) = (2S)-2-acetolactate + CO2</text>
        <dbReference type="Rhea" id="RHEA:25249"/>
        <dbReference type="ChEBI" id="CHEBI:15361"/>
        <dbReference type="ChEBI" id="CHEBI:15378"/>
        <dbReference type="ChEBI" id="CHEBI:16526"/>
        <dbReference type="ChEBI" id="CHEBI:58476"/>
        <dbReference type="EC" id="2.2.1.6"/>
    </reaction>
</comment>
<name>A0A5C5X4Y7_9PLAN</name>
<evidence type="ECO:0000313" key="10">
    <source>
        <dbReference type="EMBL" id="TWT57970.1"/>
    </source>
</evidence>
<dbReference type="AlphaFoldDB" id="A0A5C5X4Y7"/>
<dbReference type="UniPathway" id="UPA00047">
    <property type="reaction ID" value="UER00055"/>
</dbReference>
<comment type="similarity">
    <text evidence="3 8">Belongs to the acetolactate synthase small subunit family.</text>
</comment>
<dbReference type="GO" id="GO:0009099">
    <property type="term" value="P:L-valine biosynthetic process"/>
    <property type="evidence" value="ECO:0007669"/>
    <property type="project" value="UniProtKB-UniRule"/>
</dbReference>
<organism evidence="10 11">
    <name type="scientific">Thalassoglobus neptunius</name>
    <dbReference type="NCBI Taxonomy" id="1938619"/>
    <lineage>
        <taxon>Bacteria</taxon>
        <taxon>Pseudomonadati</taxon>
        <taxon>Planctomycetota</taxon>
        <taxon>Planctomycetia</taxon>
        <taxon>Planctomycetales</taxon>
        <taxon>Planctomycetaceae</taxon>
        <taxon>Thalassoglobus</taxon>
    </lineage>
</organism>
<evidence type="ECO:0000256" key="5">
    <source>
        <dbReference type="ARBA" id="ARBA00022605"/>
    </source>
</evidence>
<gene>
    <name evidence="10" type="primary">ilvH</name>
    <name evidence="10" type="ORF">KOR42_13380</name>
</gene>
<dbReference type="EC" id="2.2.1.6" evidence="8"/>
<evidence type="ECO:0000256" key="7">
    <source>
        <dbReference type="ARBA" id="ARBA00048670"/>
    </source>
</evidence>
<evidence type="ECO:0000313" key="11">
    <source>
        <dbReference type="Proteomes" id="UP000317243"/>
    </source>
</evidence>
<dbReference type="GO" id="GO:0005829">
    <property type="term" value="C:cytosol"/>
    <property type="evidence" value="ECO:0007669"/>
    <property type="project" value="TreeGrafter"/>
</dbReference>
<dbReference type="SUPFAM" id="SSF55021">
    <property type="entry name" value="ACT-like"/>
    <property type="match status" value="2"/>
</dbReference>
<dbReference type="PROSITE" id="PS51671">
    <property type="entry name" value="ACT"/>
    <property type="match status" value="1"/>
</dbReference>
<reference evidence="10 11" key="1">
    <citation type="submission" date="2019-02" db="EMBL/GenBank/DDBJ databases">
        <title>Deep-cultivation of Planctomycetes and their phenomic and genomic characterization uncovers novel biology.</title>
        <authorList>
            <person name="Wiegand S."/>
            <person name="Jogler M."/>
            <person name="Boedeker C."/>
            <person name="Pinto D."/>
            <person name="Vollmers J."/>
            <person name="Rivas-Marin E."/>
            <person name="Kohn T."/>
            <person name="Peeters S.H."/>
            <person name="Heuer A."/>
            <person name="Rast P."/>
            <person name="Oberbeckmann S."/>
            <person name="Bunk B."/>
            <person name="Jeske O."/>
            <person name="Meyerdierks A."/>
            <person name="Storesund J.E."/>
            <person name="Kallscheuer N."/>
            <person name="Luecker S."/>
            <person name="Lage O.M."/>
            <person name="Pohl T."/>
            <person name="Merkel B.J."/>
            <person name="Hornburger P."/>
            <person name="Mueller R.-W."/>
            <person name="Bruemmer F."/>
            <person name="Labrenz M."/>
            <person name="Spormann A.M."/>
            <person name="Op Den Camp H."/>
            <person name="Overmann J."/>
            <person name="Amann R."/>
            <person name="Jetten M.S.M."/>
            <person name="Mascher T."/>
            <person name="Medema M.H."/>
            <person name="Devos D.P."/>
            <person name="Kaster A.-K."/>
            <person name="Ovreas L."/>
            <person name="Rohde M."/>
            <person name="Galperin M.Y."/>
            <person name="Jogler C."/>
        </authorList>
    </citation>
    <scope>NUCLEOTIDE SEQUENCE [LARGE SCALE GENOMIC DNA]</scope>
    <source>
        <strain evidence="10 11">KOR42</strain>
    </source>
</reference>
<proteinExistence type="inferred from homology"/>
<dbReference type="GO" id="GO:1990610">
    <property type="term" value="F:acetolactate synthase regulator activity"/>
    <property type="evidence" value="ECO:0007669"/>
    <property type="project" value="UniProtKB-UniRule"/>
</dbReference>
<comment type="caution">
    <text evidence="10">The sequence shown here is derived from an EMBL/GenBank/DDBJ whole genome shotgun (WGS) entry which is preliminary data.</text>
</comment>
<dbReference type="InterPro" id="IPR045865">
    <property type="entry name" value="ACT-like_dom_sf"/>
</dbReference>
<dbReference type="OrthoDB" id="9787365at2"/>
<dbReference type="GO" id="GO:0009097">
    <property type="term" value="P:isoleucine biosynthetic process"/>
    <property type="evidence" value="ECO:0007669"/>
    <property type="project" value="UniProtKB-UniRule"/>
</dbReference>
<dbReference type="Gene3D" id="3.30.70.260">
    <property type="match status" value="1"/>
</dbReference>
<dbReference type="InterPro" id="IPR002912">
    <property type="entry name" value="ACT_dom"/>
</dbReference>
<dbReference type="InterPro" id="IPR027271">
    <property type="entry name" value="Acetolactate_synth/TF_NikR_C"/>
</dbReference>
<keyword evidence="6 8" id="KW-0100">Branched-chain amino acid biosynthesis</keyword>
<dbReference type="InterPro" id="IPR054480">
    <property type="entry name" value="AHAS_small-like_ACT"/>
</dbReference>
<evidence type="ECO:0000259" key="9">
    <source>
        <dbReference type="PROSITE" id="PS51671"/>
    </source>
</evidence>
<keyword evidence="11" id="KW-1185">Reference proteome</keyword>
<accession>A0A5C5X4Y7</accession>
<dbReference type="PANTHER" id="PTHR30239">
    <property type="entry name" value="ACETOLACTATE SYNTHASE SMALL SUBUNIT"/>
    <property type="match status" value="1"/>
</dbReference>
<comment type="subunit">
    <text evidence="4 8">Dimer of large and small chains.</text>
</comment>
<evidence type="ECO:0000256" key="3">
    <source>
        <dbReference type="ARBA" id="ARBA00006341"/>
    </source>
</evidence>
<dbReference type="GO" id="GO:0003984">
    <property type="term" value="F:acetolactate synthase activity"/>
    <property type="evidence" value="ECO:0007669"/>
    <property type="project" value="UniProtKB-UniRule"/>
</dbReference>
<dbReference type="InterPro" id="IPR004789">
    <property type="entry name" value="Acetalactate_synth_ssu"/>
</dbReference>
<comment type="function">
    <text evidence="8">Catalyzes the conversion of 2 pyruvate molecules into acetolactate in the first common step of the biosynthetic pathway of the branched-amino acids such as leucine, isoleucine, and valine.</text>
</comment>
<dbReference type="InterPro" id="IPR019455">
    <property type="entry name" value="Acetolactate_synth_ssu_C"/>
</dbReference>
<sequence length="181" mass="20215">MRHVLSALVMNQPGVLAHISGMLASRAYNIDSLAVGPTENEKFSRMTFVVKGDDHVLDQVRKQLEKIVTVVRVVDYIQEEHVERDLMLIKVETKTRLERSELKELVDIFRGSIVDVSAGHVMIEMSGQERKIEAFIEAVRPFGILEMARTGRIALSRSNSMSSAIEVGDPTHSSDNVDQAV</sequence>
<dbReference type="UniPathway" id="UPA00049">
    <property type="reaction ID" value="UER00059"/>
</dbReference>
<comment type="pathway">
    <text evidence="2 8">Amino-acid biosynthesis; L-valine biosynthesis; L-valine from pyruvate: step 1/4.</text>
</comment>
<dbReference type="NCBIfam" id="TIGR00119">
    <property type="entry name" value="acolac_sm"/>
    <property type="match status" value="1"/>
</dbReference>
<dbReference type="FunFam" id="3.30.70.1150:FF:000001">
    <property type="entry name" value="Acetolactate synthase small subunit"/>
    <property type="match status" value="1"/>
</dbReference>
<feature type="domain" description="ACT" evidence="9">
    <location>
        <begin position="4"/>
        <end position="79"/>
    </location>
</feature>
<dbReference type="NCBIfam" id="NF008864">
    <property type="entry name" value="PRK11895.1"/>
    <property type="match status" value="1"/>
</dbReference>
<dbReference type="Proteomes" id="UP000317243">
    <property type="component" value="Unassembled WGS sequence"/>
</dbReference>
<protein>
    <recommendedName>
        <fullName evidence="8">Acetolactate synthase small subunit</fullName>
        <shortName evidence="8">AHAS</shortName>
        <shortName evidence="8">ALS</shortName>
        <ecNumber evidence="8">2.2.1.6</ecNumber>
    </recommendedName>
    <alternativeName>
        <fullName evidence="8">Acetohydroxy-acid synthase small subunit</fullName>
    </alternativeName>
</protein>
<keyword evidence="8 10" id="KW-0808">Transferase</keyword>
<dbReference type="InterPro" id="IPR039557">
    <property type="entry name" value="AHAS_ACT"/>
</dbReference>
<dbReference type="CDD" id="cd04878">
    <property type="entry name" value="ACT_AHAS"/>
    <property type="match status" value="1"/>
</dbReference>
<evidence type="ECO:0000256" key="4">
    <source>
        <dbReference type="ARBA" id="ARBA00011744"/>
    </source>
</evidence>
<dbReference type="PANTHER" id="PTHR30239:SF0">
    <property type="entry name" value="ACETOLACTATE SYNTHASE SMALL SUBUNIT 1, CHLOROPLASTIC"/>
    <property type="match status" value="1"/>
</dbReference>
<evidence type="ECO:0000256" key="1">
    <source>
        <dbReference type="ARBA" id="ARBA00004974"/>
    </source>
</evidence>
<evidence type="ECO:0000256" key="8">
    <source>
        <dbReference type="RuleBase" id="RU368092"/>
    </source>
</evidence>